<proteinExistence type="predicted"/>
<dbReference type="EMBL" id="LJNI01000006">
    <property type="protein sequence ID" value="KPJ74382.1"/>
    <property type="molecule type" value="Genomic_DNA"/>
</dbReference>
<reference evidence="1 2" key="1">
    <citation type="journal article" date="2015" name="Microbiome">
        <title>Genomic resolution of linkages in carbon, nitrogen, and sulfur cycling among widespread estuary sediment bacteria.</title>
        <authorList>
            <person name="Baker B.J."/>
            <person name="Lazar C.S."/>
            <person name="Teske A.P."/>
            <person name="Dick G.J."/>
        </authorList>
    </citation>
    <scope>NUCLEOTIDE SEQUENCE [LARGE SCALE GENOMIC DNA]</scope>
    <source>
        <strain evidence="1">DG_78</strain>
    </source>
</reference>
<gene>
    <name evidence="1" type="ORF">AMJ52_00890</name>
</gene>
<sequence>MHKVVLFTLVLCLIAVVNCGEMIKPTLTLEKTEFAPGEEIKVTFAAPSSYTENAWVGIIPSETPHGDEGVNDQYDIAYEYLQKQTAGVLTFTAPGQAGSYDFRMHDTDDDGKEVAAVSFQVKVVTEGAGFELEKTTFKPGEEIRLTFTAPVTFGPRAWVGIIPSDVPHGSEDENDRHDIAYQYLEKRTQGLLTFIAPEKPGKYDFRLHDTDDNGNEITHIEFTVK</sequence>
<comment type="caution">
    <text evidence="1">The sequence shown here is derived from an EMBL/GenBank/DDBJ whole genome shotgun (WGS) entry which is preliminary data.</text>
</comment>
<dbReference type="AlphaFoldDB" id="A0A0S7YI30"/>
<dbReference type="Proteomes" id="UP000051012">
    <property type="component" value="Unassembled WGS sequence"/>
</dbReference>
<evidence type="ECO:0000313" key="1">
    <source>
        <dbReference type="EMBL" id="KPJ74382.1"/>
    </source>
</evidence>
<evidence type="ECO:0000313" key="2">
    <source>
        <dbReference type="Proteomes" id="UP000051012"/>
    </source>
</evidence>
<protein>
    <submittedName>
        <fullName evidence="1">Uncharacterized protein</fullName>
    </submittedName>
</protein>
<name>A0A0S7YI30_UNCT6</name>
<organism evidence="1 2">
    <name type="scientific">candidate division TA06 bacterium DG_78</name>
    <dbReference type="NCBI Taxonomy" id="1703772"/>
    <lineage>
        <taxon>Bacteria</taxon>
        <taxon>Bacteria division TA06</taxon>
    </lineage>
</organism>
<accession>A0A0S7YI30</accession>